<feature type="region of interest" description="Disordered" evidence="11">
    <location>
        <begin position="694"/>
        <end position="729"/>
    </location>
</feature>
<dbReference type="Gene3D" id="3.30.70.330">
    <property type="match status" value="2"/>
</dbReference>
<dbReference type="SMART" id="SM00443">
    <property type="entry name" value="G_patch"/>
    <property type="match status" value="1"/>
</dbReference>
<keyword evidence="6 8" id="KW-0694">RNA-binding</keyword>
<dbReference type="Pfam" id="PF01585">
    <property type="entry name" value="G-patch"/>
    <property type="match status" value="1"/>
</dbReference>
<evidence type="ECO:0000256" key="2">
    <source>
        <dbReference type="ARBA" id="ARBA00022723"/>
    </source>
</evidence>
<reference evidence="15" key="2">
    <citation type="submission" date="2022-06" db="UniProtKB">
        <authorList>
            <consortium name="EnsemblMetazoa"/>
        </authorList>
    </citation>
    <scope>IDENTIFICATION</scope>
    <source>
        <strain evidence="15">DF5081</strain>
    </source>
</reference>
<dbReference type="InterPro" id="IPR000504">
    <property type="entry name" value="RRM_dom"/>
</dbReference>
<name>A0A8R1HQA5_CAEJA</name>
<dbReference type="PROSITE" id="PS50174">
    <property type="entry name" value="G_PATCH"/>
    <property type="match status" value="1"/>
</dbReference>
<evidence type="ECO:0000256" key="4">
    <source>
        <dbReference type="ARBA" id="ARBA00022771"/>
    </source>
</evidence>
<dbReference type="InterPro" id="IPR000467">
    <property type="entry name" value="G_patch_dom"/>
</dbReference>
<evidence type="ECO:0000259" key="12">
    <source>
        <dbReference type="PROSITE" id="PS50102"/>
    </source>
</evidence>
<feature type="compositionally biased region" description="Low complexity" evidence="11">
    <location>
        <begin position="101"/>
        <end position="114"/>
    </location>
</feature>
<dbReference type="Gene3D" id="4.10.1060.10">
    <property type="entry name" value="Zinc finger, RanBP2-type"/>
    <property type="match status" value="1"/>
</dbReference>
<organism evidence="15 16">
    <name type="scientific">Caenorhabditis japonica</name>
    <dbReference type="NCBI Taxonomy" id="281687"/>
    <lineage>
        <taxon>Eukaryota</taxon>
        <taxon>Metazoa</taxon>
        <taxon>Ecdysozoa</taxon>
        <taxon>Nematoda</taxon>
        <taxon>Chromadorea</taxon>
        <taxon>Rhabditida</taxon>
        <taxon>Rhabditina</taxon>
        <taxon>Rhabditomorpha</taxon>
        <taxon>Rhabditoidea</taxon>
        <taxon>Rhabditidae</taxon>
        <taxon>Peloderinae</taxon>
        <taxon>Caenorhabditis</taxon>
    </lineage>
</organism>
<dbReference type="Proteomes" id="UP000005237">
    <property type="component" value="Unassembled WGS sequence"/>
</dbReference>
<feature type="compositionally biased region" description="Basic and acidic residues" evidence="11">
    <location>
        <begin position="710"/>
        <end position="722"/>
    </location>
</feature>
<keyword evidence="4 9" id="KW-0863">Zinc-finger</keyword>
<dbReference type="GO" id="GO:0000398">
    <property type="term" value="P:mRNA splicing, via spliceosome"/>
    <property type="evidence" value="ECO:0007669"/>
    <property type="project" value="TreeGrafter"/>
</dbReference>
<keyword evidence="3" id="KW-0677">Repeat</keyword>
<dbReference type="SUPFAM" id="SSF90209">
    <property type="entry name" value="Ran binding protein zinc finger-like"/>
    <property type="match status" value="1"/>
</dbReference>
<dbReference type="SMART" id="SM00547">
    <property type="entry name" value="ZnF_RBZ"/>
    <property type="match status" value="1"/>
</dbReference>
<evidence type="ECO:0000259" key="13">
    <source>
        <dbReference type="PROSITE" id="PS50174"/>
    </source>
</evidence>
<evidence type="ECO:0000256" key="5">
    <source>
        <dbReference type="ARBA" id="ARBA00022833"/>
    </source>
</evidence>
<evidence type="ECO:0000313" key="15">
    <source>
        <dbReference type="EnsemblMetazoa" id="CJA05927a.1"/>
    </source>
</evidence>
<accession>A0A8R1HQA5</accession>
<dbReference type="InterPro" id="IPR001876">
    <property type="entry name" value="Znf_RanBP2"/>
</dbReference>
<feature type="compositionally biased region" description="Basic residues" evidence="11">
    <location>
        <begin position="121"/>
        <end position="148"/>
    </location>
</feature>
<keyword evidence="10" id="KW-0175">Coiled coil</keyword>
<evidence type="ECO:0000313" key="16">
    <source>
        <dbReference type="Proteomes" id="UP000005237"/>
    </source>
</evidence>
<dbReference type="GO" id="GO:0005634">
    <property type="term" value="C:nucleus"/>
    <property type="evidence" value="ECO:0007669"/>
    <property type="project" value="UniProtKB-SubCell"/>
</dbReference>
<dbReference type="InterPro" id="IPR036443">
    <property type="entry name" value="Znf_RanBP2_sf"/>
</dbReference>
<feature type="compositionally biased region" description="Basic residues" evidence="11">
    <location>
        <begin position="173"/>
        <end position="185"/>
    </location>
</feature>
<feature type="region of interest" description="Disordered" evidence="11">
    <location>
        <begin position="839"/>
        <end position="873"/>
    </location>
</feature>
<dbReference type="GO" id="GO:0008270">
    <property type="term" value="F:zinc ion binding"/>
    <property type="evidence" value="ECO:0007669"/>
    <property type="project" value="UniProtKB-KW"/>
</dbReference>
<evidence type="ECO:0000259" key="14">
    <source>
        <dbReference type="PROSITE" id="PS50199"/>
    </source>
</evidence>
<protein>
    <recommendedName>
        <fullName evidence="17">RNA-binding protein 5</fullName>
    </recommendedName>
</protein>
<dbReference type="InterPro" id="IPR012677">
    <property type="entry name" value="Nucleotide-bd_a/b_plait_sf"/>
</dbReference>
<evidence type="ECO:0000256" key="9">
    <source>
        <dbReference type="PROSITE-ProRule" id="PRU00322"/>
    </source>
</evidence>
<evidence type="ECO:0000256" key="6">
    <source>
        <dbReference type="ARBA" id="ARBA00022884"/>
    </source>
</evidence>
<keyword evidence="7" id="KW-0539">Nucleus</keyword>
<feature type="domain" description="G-patch" evidence="13">
    <location>
        <begin position="872"/>
        <end position="918"/>
    </location>
</feature>
<feature type="domain" description="RRM" evidence="12">
    <location>
        <begin position="236"/>
        <end position="319"/>
    </location>
</feature>
<feature type="compositionally biased region" description="Basic and acidic residues" evidence="11">
    <location>
        <begin position="853"/>
        <end position="871"/>
    </location>
</feature>
<dbReference type="GO" id="GO:0003723">
    <property type="term" value="F:RNA binding"/>
    <property type="evidence" value="ECO:0007669"/>
    <property type="project" value="UniProtKB-UniRule"/>
</dbReference>
<dbReference type="InterPro" id="IPR035979">
    <property type="entry name" value="RBD_domain_sf"/>
</dbReference>
<dbReference type="InterPro" id="IPR041591">
    <property type="entry name" value="OCRE"/>
</dbReference>
<evidence type="ECO:0000256" key="8">
    <source>
        <dbReference type="PROSITE-ProRule" id="PRU00176"/>
    </source>
</evidence>
<feature type="domain" description="RanBP2-type" evidence="14">
    <location>
        <begin position="327"/>
        <end position="356"/>
    </location>
</feature>
<evidence type="ECO:0000256" key="10">
    <source>
        <dbReference type="SAM" id="Coils"/>
    </source>
</evidence>
<dbReference type="PANTHER" id="PTHR13948">
    <property type="entry name" value="RNA-BINDING PROTEIN"/>
    <property type="match status" value="1"/>
</dbReference>
<dbReference type="SUPFAM" id="SSF54928">
    <property type="entry name" value="RNA-binding domain, RBD"/>
    <property type="match status" value="2"/>
</dbReference>
<evidence type="ECO:0000256" key="7">
    <source>
        <dbReference type="ARBA" id="ARBA00023242"/>
    </source>
</evidence>
<dbReference type="AlphaFoldDB" id="A0A8R1HQA5"/>
<sequence length="943" mass="107065">MLPFVFNVEEDVDKRVRAEEEMLDPAMQQRHMQEYYKQYEEQRNAALGLSAGVGGNQTLVDIHAQLAQAQQAIQRLNEEKEKLDTSRQLPNFTQPPPGFAPILTTLPLQMTPLPETTPPRDRKRSRSPARSRRSRSRSRSRSRDRRRSPTSSSSSRRRDGSRDRKDDRDRDRERRRRRDHSRSRSPSHNGSKSSSRHSRRRHSRSRSRDRDHNNSSRRKNEKTDRYNDWNPGVPSNKLAIINMPNDVDNTMVTLALGKTGYLPQDVRTLTKFDKVTKQIRTFAFVEFSEKATAEQWMADFQGWLTLEDGRNLTVEYAKGDPQGQGNRNDDWICAHCSMNNFVKRSTCFKCEISKEQSMELEKLGAHMVGMSPCDTLLIRGLPDGVNNTAIFDSLATLVCLNSIAMAKVSESKRFAYLQMKSTDEAKMLLNLTYKSPLRIKNKDLQVSWCKDSMSRLIQQHMTMLTGSTRENQTQGGTKTGAEIAAAAISKANAVRQASHQVGQLMTTGPVGPSIPPNFNVPPPNLSAPPPNMLPIQPQQPEHQNGVIGVSETPHGLLPRYLPPNPLTFIHDPNVGYFIDPVTKFCYDQATGYYYNNETARWCTWDQSCQTYYPVETSTASILDGAGTQNADDKNKKRKKSEEEDEGPKTAADLAKDMAKWAKKQLKDKKKVQISLKGKETKTVEMVKNVFGQEKRRKPVLPVDDDDEEEVPHSNDIRRRSEEPSTSATLSHIHMEPRKPNLQEVRDAMERALYDEAKKTCMLCKRAFADVDVLRKHVEKSELHRKNLEEKRMEWGRETAAKIQEEEEKSIELPKIVYRDRAKERRRQFGIDSTGYAFDVMSGMPSAPGGTSGRNEEAIRRESEEASKRPLDESNIGNRLLKSMGWKEGQGVGKNAQGIVNPIQAERFVQGAGLGAAGSKMRHGAEATHKEKTRQALYSRYHDS</sequence>
<dbReference type="Pfam" id="PF17780">
    <property type="entry name" value="OCRE"/>
    <property type="match status" value="1"/>
</dbReference>
<evidence type="ECO:0008006" key="17">
    <source>
        <dbReference type="Google" id="ProtNLM"/>
    </source>
</evidence>
<dbReference type="CDD" id="cd16162">
    <property type="entry name" value="OCRE_RBM5_like"/>
    <property type="match status" value="1"/>
</dbReference>
<keyword evidence="5" id="KW-0862">Zinc</keyword>
<reference evidence="16" key="1">
    <citation type="submission" date="2010-08" db="EMBL/GenBank/DDBJ databases">
        <authorList>
            <consortium name="Caenorhabditis japonica Sequencing Consortium"/>
            <person name="Wilson R.K."/>
        </authorList>
    </citation>
    <scope>NUCLEOTIDE SEQUENCE [LARGE SCALE GENOMIC DNA]</scope>
    <source>
        <strain evidence="16">DF5081</strain>
    </source>
</reference>
<comment type="subcellular location">
    <subcellularLocation>
        <location evidence="1">Nucleus</location>
    </subcellularLocation>
</comment>
<dbReference type="PANTHER" id="PTHR13948:SF3">
    <property type="entry name" value="FI21118P1"/>
    <property type="match status" value="1"/>
</dbReference>
<feature type="region of interest" description="Disordered" evidence="11">
    <location>
        <begin position="80"/>
        <end position="231"/>
    </location>
</feature>
<proteinExistence type="predicted"/>
<evidence type="ECO:0000256" key="1">
    <source>
        <dbReference type="ARBA" id="ARBA00004123"/>
    </source>
</evidence>
<feature type="compositionally biased region" description="Basic and acidic residues" evidence="11">
    <location>
        <begin position="156"/>
        <end position="172"/>
    </location>
</feature>
<feature type="region of interest" description="Disordered" evidence="11">
    <location>
        <begin position="622"/>
        <end position="652"/>
    </location>
</feature>
<evidence type="ECO:0000256" key="11">
    <source>
        <dbReference type="SAM" id="MobiDB-lite"/>
    </source>
</evidence>
<dbReference type="PROSITE" id="PS50199">
    <property type="entry name" value="ZF_RANBP2_2"/>
    <property type="match status" value="1"/>
</dbReference>
<evidence type="ECO:0000256" key="3">
    <source>
        <dbReference type="ARBA" id="ARBA00022737"/>
    </source>
</evidence>
<feature type="region of interest" description="Disordered" evidence="11">
    <location>
        <begin position="916"/>
        <end position="943"/>
    </location>
</feature>
<feature type="coiled-coil region" evidence="10">
    <location>
        <begin position="770"/>
        <end position="797"/>
    </location>
</feature>
<keyword evidence="2" id="KW-0479">Metal-binding</keyword>
<keyword evidence="16" id="KW-1185">Reference proteome</keyword>
<dbReference type="PROSITE" id="PS01358">
    <property type="entry name" value="ZF_RANBP2_1"/>
    <property type="match status" value="1"/>
</dbReference>
<feature type="compositionally biased region" description="Basic residues" evidence="11">
    <location>
        <begin position="194"/>
        <end position="205"/>
    </location>
</feature>
<feature type="compositionally biased region" description="Basic and acidic residues" evidence="11">
    <location>
        <begin position="922"/>
        <end position="943"/>
    </location>
</feature>
<dbReference type="EnsemblMetazoa" id="CJA05927a.1">
    <property type="protein sequence ID" value="CJA05927a.1"/>
    <property type="gene ID" value="WBGene00125131"/>
</dbReference>
<dbReference type="PROSITE" id="PS50102">
    <property type="entry name" value="RRM"/>
    <property type="match status" value="1"/>
</dbReference>